<evidence type="ECO:0000259" key="5">
    <source>
        <dbReference type="PROSITE" id="PS50850"/>
    </source>
</evidence>
<comment type="caution">
    <text evidence="6">The sequence shown here is derived from an EMBL/GenBank/DDBJ whole genome shotgun (WGS) entry which is preliminary data.</text>
</comment>
<accession>A0A523QM74</accession>
<feature type="transmembrane region" description="Helical" evidence="4">
    <location>
        <begin position="35"/>
        <end position="57"/>
    </location>
</feature>
<organism evidence="6 7">
    <name type="scientific">Aerophobetes bacterium</name>
    <dbReference type="NCBI Taxonomy" id="2030807"/>
    <lineage>
        <taxon>Bacteria</taxon>
        <taxon>Candidatus Aerophobota</taxon>
    </lineage>
</organism>
<dbReference type="InterPro" id="IPR036259">
    <property type="entry name" value="MFS_trans_sf"/>
</dbReference>
<evidence type="ECO:0000256" key="1">
    <source>
        <dbReference type="ARBA" id="ARBA00022692"/>
    </source>
</evidence>
<dbReference type="Gene3D" id="1.20.1250.20">
    <property type="entry name" value="MFS general substrate transporter like domains"/>
    <property type="match status" value="1"/>
</dbReference>
<reference evidence="6 7" key="1">
    <citation type="submission" date="2019-03" db="EMBL/GenBank/DDBJ databases">
        <title>Metabolic potential of uncultured bacteria and archaea associated with petroleum seepage in deep-sea sediments.</title>
        <authorList>
            <person name="Dong X."/>
            <person name="Hubert C."/>
        </authorList>
    </citation>
    <scope>NUCLEOTIDE SEQUENCE [LARGE SCALE GENOMIC DNA]</scope>
    <source>
        <strain evidence="6">E44_bin92</strain>
    </source>
</reference>
<keyword evidence="2 4" id="KW-1133">Transmembrane helix</keyword>
<gene>
    <name evidence="6" type="ORF">E3J95_00790</name>
</gene>
<dbReference type="Proteomes" id="UP000320781">
    <property type="component" value="Unassembled WGS sequence"/>
</dbReference>
<protein>
    <submittedName>
        <fullName evidence="6">MFS transporter</fullName>
    </submittedName>
</protein>
<dbReference type="AlphaFoldDB" id="A0A523QM74"/>
<feature type="non-terminal residue" evidence="6">
    <location>
        <position position="1"/>
    </location>
</feature>
<evidence type="ECO:0000256" key="3">
    <source>
        <dbReference type="ARBA" id="ARBA00023136"/>
    </source>
</evidence>
<dbReference type="EMBL" id="SOKU01000033">
    <property type="protein sequence ID" value="TES86911.1"/>
    <property type="molecule type" value="Genomic_DNA"/>
</dbReference>
<proteinExistence type="predicted"/>
<dbReference type="InterPro" id="IPR011701">
    <property type="entry name" value="MFS"/>
</dbReference>
<evidence type="ECO:0000256" key="4">
    <source>
        <dbReference type="SAM" id="Phobius"/>
    </source>
</evidence>
<evidence type="ECO:0000256" key="2">
    <source>
        <dbReference type="ARBA" id="ARBA00022989"/>
    </source>
</evidence>
<keyword evidence="3 4" id="KW-0472">Membrane</keyword>
<dbReference type="GO" id="GO:0022857">
    <property type="term" value="F:transmembrane transporter activity"/>
    <property type="evidence" value="ECO:0007669"/>
    <property type="project" value="InterPro"/>
</dbReference>
<dbReference type="Pfam" id="PF07690">
    <property type="entry name" value="MFS_1"/>
    <property type="match status" value="1"/>
</dbReference>
<feature type="transmembrane region" description="Helical" evidence="4">
    <location>
        <begin position="63"/>
        <end position="84"/>
    </location>
</feature>
<name>A0A523QM74_UNCAE</name>
<dbReference type="SUPFAM" id="SSF103473">
    <property type="entry name" value="MFS general substrate transporter"/>
    <property type="match status" value="1"/>
</dbReference>
<evidence type="ECO:0000313" key="6">
    <source>
        <dbReference type="EMBL" id="TES86911.1"/>
    </source>
</evidence>
<feature type="domain" description="Major facilitator superfamily (MFS) profile" evidence="5">
    <location>
        <begin position="1"/>
        <end position="87"/>
    </location>
</feature>
<evidence type="ECO:0000313" key="7">
    <source>
        <dbReference type="Proteomes" id="UP000320781"/>
    </source>
</evidence>
<sequence>LAILLVLFGICCGGIYPPQNAYIADLTSIYTRGRIYGLIQCCTILVGAFAPGIMGLMADKIGLSLAMKLSILPLALAVLPLFYLKRR</sequence>
<dbReference type="PROSITE" id="PS50850">
    <property type="entry name" value="MFS"/>
    <property type="match status" value="1"/>
</dbReference>
<dbReference type="InterPro" id="IPR020846">
    <property type="entry name" value="MFS_dom"/>
</dbReference>
<keyword evidence="1 4" id="KW-0812">Transmembrane</keyword>